<feature type="domain" description="Thioesterase" evidence="2">
    <location>
        <begin position="31"/>
        <end position="172"/>
    </location>
</feature>
<organism evidence="3 4">
    <name type="scientific">Parathielavia appendiculata</name>
    <dbReference type="NCBI Taxonomy" id="2587402"/>
    <lineage>
        <taxon>Eukaryota</taxon>
        <taxon>Fungi</taxon>
        <taxon>Dikarya</taxon>
        <taxon>Ascomycota</taxon>
        <taxon>Pezizomycotina</taxon>
        <taxon>Sordariomycetes</taxon>
        <taxon>Sordariomycetidae</taxon>
        <taxon>Sordariales</taxon>
        <taxon>Chaetomiaceae</taxon>
        <taxon>Parathielavia</taxon>
    </lineage>
</organism>
<name>A0AAN6U7P3_9PEZI</name>
<dbReference type="SUPFAM" id="SSF53474">
    <property type="entry name" value="alpha/beta-Hydrolases"/>
    <property type="match status" value="1"/>
</dbReference>
<evidence type="ECO:0000259" key="2">
    <source>
        <dbReference type="Pfam" id="PF00975"/>
    </source>
</evidence>
<dbReference type="RefSeq" id="XP_062651766.1">
    <property type="nucleotide sequence ID" value="XM_062794471.1"/>
</dbReference>
<evidence type="ECO:0000256" key="1">
    <source>
        <dbReference type="SAM" id="MobiDB-lite"/>
    </source>
</evidence>
<dbReference type="Proteomes" id="UP001302602">
    <property type="component" value="Unassembled WGS sequence"/>
</dbReference>
<comment type="caution">
    <text evidence="3">The sequence shown here is derived from an EMBL/GenBank/DDBJ whole genome shotgun (WGS) entry which is preliminary data.</text>
</comment>
<reference evidence="3" key="1">
    <citation type="journal article" date="2023" name="Mol. Phylogenet. Evol.">
        <title>Genome-scale phylogeny and comparative genomics of the fungal order Sordariales.</title>
        <authorList>
            <person name="Hensen N."/>
            <person name="Bonometti L."/>
            <person name="Westerberg I."/>
            <person name="Brannstrom I.O."/>
            <person name="Guillou S."/>
            <person name="Cros-Aarteil S."/>
            <person name="Calhoun S."/>
            <person name="Haridas S."/>
            <person name="Kuo A."/>
            <person name="Mondo S."/>
            <person name="Pangilinan J."/>
            <person name="Riley R."/>
            <person name="LaButti K."/>
            <person name="Andreopoulos B."/>
            <person name="Lipzen A."/>
            <person name="Chen C."/>
            <person name="Yan M."/>
            <person name="Daum C."/>
            <person name="Ng V."/>
            <person name="Clum A."/>
            <person name="Steindorff A."/>
            <person name="Ohm R.A."/>
            <person name="Martin F."/>
            <person name="Silar P."/>
            <person name="Natvig D.O."/>
            <person name="Lalanne C."/>
            <person name="Gautier V."/>
            <person name="Ament-Velasquez S.L."/>
            <person name="Kruys A."/>
            <person name="Hutchinson M.I."/>
            <person name="Powell A.J."/>
            <person name="Barry K."/>
            <person name="Miller A.N."/>
            <person name="Grigoriev I.V."/>
            <person name="Debuchy R."/>
            <person name="Gladieux P."/>
            <person name="Hiltunen Thoren M."/>
            <person name="Johannesson H."/>
        </authorList>
    </citation>
    <scope>NUCLEOTIDE SEQUENCE</scope>
    <source>
        <strain evidence="3">CBS 731.68</strain>
    </source>
</reference>
<sequence>MFDENPSLIQEGPDPSENDDVASPWPKKPTPLVLIHDGGGTIFSYHCLGDLGRPVYGIANPRYEHESGEPSTIPEMARQYLQFIKSAVPSGDVIIGGWSLGGLISLEVARQMADDWDTSLNLLGIVMIDSVCPMVLRAPRLQLLQHVMQWSEHTKQETRERVTRCFAEAVRMVGEWTLPVWERTQEKGSRASIARRPPPVILLRAMYKVPVTGDGVTRVDIHRLDRQLGWGNYRQDLITKVIDIPGHHFNIFHTEDNLNATTEAISRACLELEGASGEGVGEDKRFCDFGDHH</sequence>
<evidence type="ECO:0000313" key="4">
    <source>
        <dbReference type="Proteomes" id="UP001302602"/>
    </source>
</evidence>
<protein>
    <submittedName>
        <fullName evidence="3">Alpha/beta-hydrolase</fullName>
    </submittedName>
</protein>
<keyword evidence="4" id="KW-1185">Reference proteome</keyword>
<dbReference type="GeneID" id="87831240"/>
<dbReference type="Pfam" id="PF00975">
    <property type="entry name" value="Thioesterase"/>
    <property type="match status" value="1"/>
</dbReference>
<reference evidence="3" key="2">
    <citation type="submission" date="2023-05" db="EMBL/GenBank/DDBJ databases">
        <authorList>
            <consortium name="Lawrence Berkeley National Laboratory"/>
            <person name="Steindorff A."/>
            <person name="Hensen N."/>
            <person name="Bonometti L."/>
            <person name="Westerberg I."/>
            <person name="Brannstrom I.O."/>
            <person name="Guillou S."/>
            <person name="Cros-Aarteil S."/>
            <person name="Calhoun S."/>
            <person name="Haridas S."/>
            <person name="Kuo A."/>
            <person name="Mondo S."/>
            <person name="Pangilinan J."/>
            <person name="Riley R."/>
            <person name="Labutti K."/>
            <person name="Andreopoulos B."/>
            <person name="Lipzen A."/>
            <person name="Chen C."/>
            <person name="Yanf M."/>
            <person name="Daum C."/>
            <person name="Ng V."/>
            <person name="Clum A."/>
            <person name="Ohm R."/>
            <person name="Martin F."/>
            <person name="Silar P."/>
            <person name="Natvig D."/>
            <person name="Lalanne C."/>
            <person name="Gautier V."/>
            <person name="Ament-Velasquez S.L."/>
            <person name="Kruys A."/>
            <person name="Hutchinson M.I."/>
            <person name="Powell A.J."/>
            <person name="Barry K."/>
            <person name="Miller A.N."/>
            <person name="Grigoriev I.V."/>
            <person name="Debuchy R."/>
            <person name="Gladieux P."/>
            <person name="Thoren M.H."/>
            <person name="Johannesson H."/>
        </authorList>
    </citation>
    <scope>NUCLEOTIDE SEQUENCE</scope>
    <source>
        <strain evidence="3">CBS 731.68</strain>
    </source>
</reference>
<dbReference type="AlphaFoldDB" id="A0AAN6U7P3"/>
<proteinExistence type="predicted"/>
<gene>
    <name evidence="3" type="ORF">N657DRAFT_654067</name>
</gene>
<accession>A0AAN6U7P3</accession>
<feature type="region of interest" description="Disordered" evidence="1">
    <location>
        <begin position="1"/>
        <end position="25"/>
    </location>
</feature>
<dbReference type="EMBL" id="MU853224">
    <property type="protein sequence ID" value="KAK4127995.1"/>
    <property type="molecule type" value="Genomic_DNA"/>
</dbReference>
<evidence type="ECO:0000313" key="3">
    <source>
        <dbReference type="EMBL" id="KAK4127995.1"/>
    </source>
</evidence>
<dbReference type="InterPro" id="IPR029058">
    <property type="entry name" value="AB_hydrolase_fold"/>
</dbReference>
<dbReference type="InterPro" id="IPR001031">
    <property type="entry name" value="Thioesterase"/>
</dbReference>
<dbReference type="Gene3D" id="3.40.50.1820">
    <property type="entry name" value="alpha/beta hydrolase"/>
    <property type="match status" value="1"/>
</dbReference>